<sequence>MLRTLKTVMRQDKEKFKIPKSVQQAIPIQTIWKDGIFLVGKNKYAKTYRFTDINFEVASEEDKKAMFLEYTNILNFFDCGATTKLTVIIRRLNKEELKEAVFIPKQNDRLDKYREEVNDMLMEKTVGANGMIRELYVTISVYRKNVEDARNYFLRTGNGLISHFSNLGSKCEELDAQEKLHVLYSFYRAGEESHFCFDLKTSAKLGHSFKDHICPDTMEFEKDYFKVGERYGRVLYLKDYASYISDEMVSEFADINQNMMISIDIIPIPTDEAVNEAQNRLLGVETNITNWQRRQNANQNFSATVPYDMELQKEESREFLRDLTTRDQRMMVAVVTFMHTAESKKQLDADTHTILSLARNRMCQMAVLKFQQMDGMNTALPIGVRKIDSMRTLTTESLGSLIPFRTQEVMDKGGIYCGINAISHNLILVNRGLLLNPSAFILGVPGSGKSMLTKMFILLIILSTSKDQVLVYDPEGEYEPLVQALGGVSLPICAGSDIHLNAMDMVKGYGDKNPIVDKSQFVLSLYERITDDRYVIGPKEKSILDRCVERVYSRKRQYEIPTFFTLRRVLQEQDEPEAKDLALMLELFTDGTLNNFSHPTNIETENRLISFNTRGMVEDMKDLGQLVITDHMINRVSQNWENGVRTHIFLDEFHTLLQHKYSANFFDSAYRRFRKRNAWTTSLTQNVEYVLDSLTARTMLSNSEFIVMLNQSASDREQLAELLHISGEQMKYITNARAGNGLARIGSALVPFYNQMSKNSEIYKLMSTKPEDFEKTWGSPGDGLPES</sequence>
<dbReference type="InterPro" id="IPR051162">
    <property type="entry name" value="T4SS_component"/>
</dbReference>
<dbReference type="EMBL" id="BSCH01000033">
    <property type="protein sequence ID" value="GLG92036.1"/>
    <property type="molecule type" value="Genomic_DNA"/>
</dbReference>
<dbReference type="PANTHER" id="PTHR30121:SF6">
    <property type="entry name" value="SLR6007 PROTEIN"/>
    <property type="match status" value="1"/>
</dbReference>
<organism evidence="1 2">
    <name type="scientific">Sellimonas catena</name>
    <dbReference type="NCBI Taxonomy" id="2994035"/>
    <lineage>
        <taxon>Bacteria</taxon>
        <taxon>Bacillati</taxon>
        <taxon>Bacillota</taxon>
        <taxon>Clostridia</taxon>
        <taxon>Lachnospirales</taxon>
        <taxon>Lachnospiraceae</taxon>
        <taxon>Sellimonas</taxon>
    </lineage>
</organism>
<dbReference type="Gene3D" id="3.40.50.300">
    <property type="entry name" value="P-loop containing nucleotide triphosphate hydrolases"/>
    <property type="match status" value="1"/>
</dbReference>
<reference evidence="1" key="3">
    <citation type="journal article" date="2023" name="Int. J. Syst. Evol. Microbiol.">
        <title>Sellimonas catena sp. nov., isolated from human faeces.</title>
        <authorList>
            <person name="Hisatomi A."/>
            <person name="Ohkuma M."/>
            <person name="Sakamoto M."/>
        </authorList>
    </citation>
    <scope>NUCLEOTIDE SEQUENCE</scope>
    <source>
        <strain evidence="1">18CBH55</strain>
    </source>
</reference>
<reference evidence="1" key="1">
    <citation type="submission" date="2022-11" db="EMBL/GenBank/DDBJ databases">
        <title>Draft genome sequence of Sellimonas catena strain 18CBH55.</title>
        <authorList>
            <person name="Atsushi H."/>
            <person name="Moriya O."/>
            <person name="Mitsuo S."/>
        </authorList>
    </citation>
    <scope>NUCLEOTIDE SEQUENCE</scope>
    <source>
        <strain evidence="1">18CBH55</strain>
    </source>
</reference>
<proteinExistence type="predicted"/>
<accession>A0A9W6CHD6</accession>
<dbReference type="NCBIfam" id="NF045971">
    <property type="entry name" value="conju_CD1110"/>
    <property type="match status" value="1"/>
</dbReference>
<dbReference type="AlphaFoldDB" id="A0A9W6CHD6"/>
<dbReference type="Gene3D" id="1.10.8.730">
    <property type="match status" value="1"/>
</dbReference>
<evidence type="ECO:0000313" key="1">
    <source>
        <dbReference type="EMBL" id="GLG92036.1"/>
    </source>
</evidence>
<dbReference type="InterPro" id="IPR027417">
    <property type="entry name" value="P-loop_NTPase"/>
</dbReference>
<comment type="caution">
    <text evidence="1">The sequence shown here is derived from an EMBL/GenBank/DDBJ whole genome shotgun (WGS) entry which is preliminary data.</text>
</comment>
<gene>
    <name evidence="1" type="ORF">Selli2_34630</name>
</gene>
<dbReference type="Proteomes" id="UP001145094">
    <property type="component" value="Unassembled WGS sequence"/>
</dbReference>
<reference evidence="1" key="2">
    <citation type="submission" date="2022-11" db="EMBL/GenBank/DDBJ databases">
        <title>Draft genome sequence of Sellimonas catena strain 18CBH55.</title>
        <authorList>
            <person name="Hisatomi A."/>
            <person name="Ohkuma M."/>
            <person name="Sakamoto M."/>
        </authorList>
    </citation>
    <scope>NUCLEOTIDE SEQUENCE</scope>
    <source>
        <strain evidence="1">18CBH55</strain>
    </source>
</reference>
<dbReference type="PANTHER" id="PTHR30121">
    <property type="entry name" value="UNCHARACTERIZED PROTEIN YJGR-RELATED"/>
    <property type="match status" value="1"/>
</dbReference>
<dbReference type="SUPFAM" id="SSF52540">
    <property type="entry name" value="P-loop containing nucleoside triphosphate hydrolases"/>
    <property type="match status" value="1"/>
</dbReference>
<protein>
    <submittedName>
        <fullName evidence="1">Conjugal transfer protein TraE</fullName>
    </submittedName>
</protein>
<dbReference type="RefSeq" id="WP_281845958.1">
    <property type="nucleotide sequence ID" value="NZ_BSCH01000033.1"/>
</dbReference>
<name>A0A9W6CHD6_9FIRM</name>
<evidence type="ECO:0000313" key="2">
    <source>
        <dbReference type="Proteomes" id="UP001145094"/>
    </source>
</evidence>